<protein>
    <submittedName>
        <fullName evidence="2">L-carnitine dehydratase/bile acid-inducible protein F</fullName>
    </submittedName>
</protein>
<evidence type="ECO:0000313" key="3">
    <source>
        <dbReference type="Proteomes" id="UP000006315"/>
    </source>
</evidence>
<dbReference type="Gene3D" id="3.30.1540.10">
    <property type="entry name" value="formyl-coa transferase, domain 3"/>
    <property type="match status" value="1"/>
</dbReference>
<dbReference type="PANTHER" id="PTHR48207:SF3">
    <property type="entry name" value="SUCCINATE--HYDROXYMETHYLGLUTARATE COA-TRANSFERASE"/>
    <property type="match status" value="1"/>
</dbReference>
<sequence length="395" mass="43391">MPGALEGVRVLDLTRVLAGPYCTMILGDLGAEIIKVEGPGGSDDTRYWGPPYKGTESAYYLCANRNKRAITLNLKTEQGREVLKKLLIESDIVIENFKSGTMEKWGLGYSELKELNPRIIHCSITGFGHNGPYRQLPGYDFIIQAMSGLMSITGSEQSGPVKVGVAISDLFTGLYANIGILAALNERNQSGEGQSIDISLFDSQLSALANIASNYLISGKIPGLLGNNHPNIVPYQPFDTKDGKMVVAVGNDGQFRKLCSVLGIEDIGVDERYATNSKRLENRDELTEILSLQFKVKTSKEWLIHLNESGIPAGPIQNMKEVFEDPQVAARNMVYEMNHPTIGEIKLVGSPLKLSRTPVQVRSHPPVAGEHSKEVLLEIGYTNEMIEEMKELNII</sequence>
<name>K6E240_SCHAZ</name>
<keyword evidence="1" id="KW-0808">Transferase</keyword>
<proteinExistence type="predicted"/>
<dbReference type="PATRIC" id="fig|1131731.3.peg.2095"/>
<dbReference type="GeneID" id="89471113"/>
<dbReference type="Proteomes" id="UP000006315">
    <property type="component" value="Unassembled WGS sequence"/>
</dbReference>
<keyword evidence="3" id="KW-1185">Reference proteome</keyword>
<dbReference type="STRING" id="1131731.BAZO_10006"/>
<comment type="caution">
    <text evidence="2">The sequence shown here is derived from an EMBL/GenBank/DDBJ whole genome shotgun (WGS) entry which is preliminary data.</text>
</comment>
<reference evidence="2 3" key="1">
    <citation type="journal article" date="2012" name="Front. Microbiol.">
        <title>Redundancy and modularity in membrane-associated dissimilatory nitrate reduction in Bacillus.</title>
        <authorList>
            <person name="Heylen K."/>
            <person name="Keltjens J."/>
        </authorList>
    </citation>
    <scope>NUCLEOTIDE SEQUENCE [LARGE SCALE GENOMIC DNA]</scope>
    <source>
        <strain evidence="2 3">LMG 9581</strain>
    </source>
</reference>
<gene>
    <name evidence="2" type="ORF">BAZO_10006</name>
</gene>
<evidence type="ECO:0000256" key="1">
    <source>
        <dbReference type="ARBA" id="ARBA00022679"/>
    </source>
</evidence>
<dbReference type="SUPFAM" id="SSF89796">
    <property type="entry name" value="CoA-transferase family III (CaiB/BaiF)"/>
    <property type="match status" value="1"/>
</dbReference>
<evidence type="ECO:0000313" key="2">
    <source>
        <dbReference type="EMBL" id="EKN67251.1"/>
    </source>
</evidence>
<dbReference type="InterPro" id="IPR003673">
    <property type="entry name" value="CoA-Trfase_fam_III"/>
</dbReference>
<dbReference type="EMBL" id="AJLR01000049">
    <property type="protein sequence ID" value="EKN67251.1"/>
    <property type="molecule type" value="Genomic_DNA"/>
</dbReference>
<dbReference type="GO" id="GO:0008410">
    <property type="term" value="F:CoA-transferase activity"/>
    <property type="evidence" value="ECO:0007669"/>
    <property type="project" value="TreeGrafter"/>
</dbReference>
<accession>K6E240</accession>
<dbReference type="AlphaFoldDB" id="K6E240"/>
<dbReference type="InterPro" id="IPR050483">
    <property type="entry name" value="CoA-transferase_III_domain"/>
</dbReference>
<organism evidence="2 3">
    <name type="scientific">Schinkia azotoformans LMG 9581</name>
    <dbReference type="NCBI Taxonomy" id="1131731"/>
    <lineage>
        <taxon>Bacteria</taxon>
        <taxon>Bacillati</taxon>
        <taxon>Bacillota</taxon>
        <taxon>Bacilli</taxon>
        <taxon>Bacillales</taxon>
        <taxon>Bacillaceae</taxon>
        <taxon>Calidifontibacillus/Schinkia group</taxon>
        <taxon>Schinkia</taxon>
    </lineage>
</organism>
<dbReference type="RefSeq" id="WP_003331302.1">
    <property type="nucleotide sequence ID" value="NZ_AJLR01000049.1"/>
</dbReference>
<dbReference type="PANTHER" id="PTHR48207">
    <property type="entry name" value="SUCCINATE--HYDROXYMETHYLGLUTARATE COA-TRANSFERASE"/>
    <property type="match status" value="1"/>
</dbReference>
<dbReference type="InterPro" id="IPR044855">
    <property type="entry name" value="CoA-Trfase_III_dom3_sf"/>
</dbReference>
<dbReference type="Pfam" id="PF02515">
    <property type="entry name" value="CoA_transf_3"/>
    <property type="match status" value="1"/>
</dbReference>
<dbReference type="InterPro" id="IPR023606">
    <property type="entry name" value="CoA-Trfase_III_dom_1_sf"/>
</dbReference>
<dbReference type="Gene3D" id="3.40.50.10540">
    <property type="entry name" value="Crotonobetainyl-coa:carnitine coa-transferase, domain 1"/>
    <property type="match status" value="1"/>
</dbReference>